<dbReference type="InterPro" id="IPR038765">
    <property type="entry name" value="Papain-like_cys_pep_sf"/>
</dbReference>
<dbReference type="RefSeq" id="WP_083712977.1">
    <property type="nucleotide sequence ID" value="NZ_CP019082.1"/>
</dbReference>
<evidence type="ECO:0000313" key="2">
    <source>
        <dbReference type="EMBL" id="APW61638.1"/>
    </source>
</evidence>
<protein>
    <recommendedName>
        <fullName evidence="1">Transglutaminase-like domain-containing protein</fullName>
    </recommendedName>
</protein>
<feature type="domain" description="Transglutaminase-like" evidence="1">
    <location>
        <begin position="160"/>
        <end position="220"/>
    </location>
</feature>
<organism evidence="2 3">
    <name type="scientific">Paludisphaera borealis</name>
    <dbReference type="NCBI Taxonomy" id="1387353"/>
    <lineage>
        <taxon>Bacteria</taxon>
        <taxon>Pseudomonadati</taxon>
        <taxon>Planctomycetota</taxon>
        <taxon>Planctomycetia</taxon>
        <taxon>Isosphaerales</taxon>
        <taxon>Isosphaeraceae</taxon>
        <taxon>Paludisphaera</taxon>
    </lineage>
</organism>
<dbReference type="Proteomes" id="UP000186309">
    <property type="component" value="Chromosome"/>
</dbReference>
<gene>
    <name evidence="2" type="ORF">BSF38_03163</name>
</gene>
<dbReference type="KEGG" id="pbor:BSF38_03163"/>
<dbReference type="PANTHER" id="PTHR33490">
    <property type="entry name" value="BLR5614 PROTEIN-RELATED"/>
    <property type="match status" value="1"/>
</dbReference>
<dbReference type="SMART" id="SM00460">
    <property type="entry name" value="TGc"/>
    <property type="match status" value="1"/>
</dbReference>
<dbReference type="EMBL" id="CP019082">
    <property type="protein sequence ID" value="APW61638.1"/>
    <property type="molecule type" value="Genomic_DNA"/>
</dbReference>
<dbReference type="AlphaFoldDB" id="A0A1U7CRV7"/>
<dbReference type="Gene3D" id="3.10.620.30">
    <property type="match status" value="1"/>
</dbReference>
<dbReference type="SUPFAM" id="SSF54001">
    <property type="entry name" value="Cysteine proteinases"/>
    <property type="match status" value="1"/>
</dbReference>
<dbReference type="InterPro" id="IPR002931">
    <property type="entry name" value="Transglutaminase-like"/>
</dbReference>
<name>A0A1U7CRV7_9BACT</name>
<dbReference type="Gene3D" id="2.60.40.2250">
    <property type="match status" value="1"/>
</dbReference>
<evidence type="ECO:0000313" key="3">
    <source>
        <dbReference type="Proteomes" id="UP000186309"/>
    </source>
</evidence>
<evidence type="ECO:0000259" key="1">
    <source>
        <dbReference type="SMART" id="SM00460"/>
    </source>
</evidence>
<dbReference type="PANTHER" id="PTHR33490:SF12">
    <property type="entry name" value="BLL5557 PROTEIN"/>
    <property type="match status" value="1"/>
</dbReference>
<accession>A0A1U7CRV7</accession>
<sequence>MLLAVRAVATYELTAETFMILMIEPPLEGAGHRVKDERLATSPTPFCELRRDVYGNPQRHLTAPSGWFSYEFNATIEVAPNAPLPSDAFEHPPQELPAEAMNFALPSRYCQSDLLTRMAYDEFGRFGTGGEKVLAVADWVRRHVEYRYGTTDAMTSAFDTATERVGVCRDFAHLVIAFCRALNIPARYVSGYALGLDPPDFHGFVQVYLGGTWHNVDATFEGIRPALIPIAMGRDAADVAMTTSWVPNTLTEQSVEVREVAGWRGKRVVAGGCSRAQYGTQAQGERVVLDDVDPGTTHPSW</sequence>
<dbReference type="Pfam" id="PF01841">
    <property type="entry name" value="Transglut_core"/>
    <property type="match status" value="1"/>
</dbReference>
<proteinExistence type="predicted"/>
<keyword evidence="3" id="KW-1185">Reference proteome</keyword>
<dbReference type="OrthoDB" id="9804872at2"/>
<reference evidence="3" key="1">
    <citation type="submission" date="2016-12" db="EMBL/GenBank/DDBJ databases">
        <title>Comparative genomics of four Isosphaeraceae planctomycetes: a common pool of plasmids and glycoside hydrolase genes.</title>
        <authorList>
            <person name="Ivanova A."/>
        </authorList>
    </citation>
    <scope>NUCLEOTIDE SEQUENCE [LARGE SCALE GENOMIC DNA]</scope>
    <source>
        <strain evidence="3">PX4</strain>
    </source>
</reference>
<dbReference type="STRING" id="1387353.BSF38_03163"/>